<keyword evidence="3" id="KW-0804">Transcription</keyword>
<reference evidence="7" key="1">
    <citation type="submission" date="2016-10" db="EMBL/GenBank/DDBJ databases">
        <authorList>
            <person name="Varghese N."/>
            <person name="Submissions S."/>
        </authorList>
    </citation>
    <scope>NUCLEOTIDE SEQUENCE [LARGE SCALE GENOMIC DNA]</scope>
    <source>
        <strain evidence="7">DSM 25575</strain>
    </source>
</reference>
<evidence type="ECO:0000313" key="6">
    <source>
        <dbReference type="EMBL" id="SFN42847.1"/>
    </source>
</evidence>
<dbReference type="Pfam" id="PF08447">
    <property type="entry name" value="PAS_3"/>
    <property type="match status" value="1"/>
</dbReference>
<dbReference type="RefSeq" id="WP_090024943.1">
    <property type="nucleotide sequence ID" value="NZ_FOVD01000003.1"/>
</dbReference>
<dbReference type="GO" id="GO:0003677">
    <property type="term" value="F:DNA binding"/>
    <property type="evidence" value="ECO:0007669"/>
    <property type="project" value="UniProtKB-KW"/>
</dbReference>
<evidence type="ECO:0000256" key="1">
    <source>
        <dbReference type="ARBA" id="ARBA00023015"/>
    </source>
</evidence>
<dbReference type="InterPro" id="IPR016032">
    <property type="entry name" value="Sig_transdc_resp-reg_C-effctor"/>
</dbReference>
<dbReference type="OrthoDB" id="965844at2"/>
<dbReference type="SUPFAM" id="SSF46894">
    <property type="entry name" value="C-terminal effector domain of the bipartite response regulators"/>
    <property type="match status" value="1"/>
</dbReference>
<keyword evidence="2" id="KW-0238">DNA-binding</keyword>
<dbReference type="PANTHER" id="PTHR44688">
    <property type="entry name" value="DNA-BINDING TRANSCRIPTIONAL ACTIVATOR DEVR_DOSR"/>
    <property type="match status" value="1"/>
</dbReference>
<dbReference type="Proteomes" id="UP000198769">
    <property type="component" value="Unassembled WGS sequence"/>
</dbReference>
<evidence type="ECO:0000313" key="7">
    <source>
        <dbReference type="Proteomes" id="UP000198769"/>
    </source>
</evidence>
<dbReference type="CDD" id="cd06170">
    <property type="entry name" value="LuxR_C_like"/>
    <property type="match status" value="1"/>
</dbReference>
<dbReference type="SMART" id="SM00421">
    <property type="entry name" value="HTH_LUXR"/>
    <property type="match status" value="1"/>
</dbReference>
<keyword evidence="7" id="KW-1185">Reference proteome</keyword>
<dbReference type="PROSITE" id="PS00622">
    <property type="entry name" value="HTH_LUXR_1"/>
    <property type="match status" value="1"/>
</dbReference>
<dbReference type="InterPro" id="IPR000014">
    <property type="entry name" value="PAS"/>
</dbReference>
<dbReference type="PRINTS" id="PR00038">
    <property type="entry name" value="HTHLUXR"/>
</dbReference>
<dbReference type="Pfam" id="PF00196">
    <property type="entry name" value="GerE"/>
    <property type="match status" value="1"/>
</dbReference>
<dbReference type="EMBL" id="FOVD01000003">
    <property type="protein sequence ID" value="SFN42847.1"/>
    <property type="molecule type" value="Genomic_DNA"/>
</dbReference>
<dbReference type="GO" id="GO:0006355">
    <property type="term" value="P:regulation of DNA-templated transcription"/>
    <property type="evidence" value="ECO:0007669"/>
    <property type="project" value="InterPro"/>
</dbReference>
<feature type="domain" description="HTH luxR-type" evidence="4">
    <location>
        <begin position="195"/>
        <end position="260"/>
    </location>
</feature>
<evidence type="ECO:0000256" key="3">
    <source>
        <dbReference type="ARBA" id="ARBA00023163"/>
    </source>
</evidence>
<evidence type="ECO:0000259" key="5">
    <source>
        <dbReference type="PROSITE" id="PS50112"/>
    </source>
</evidence>
<evidence type="ECO:0000256" key="2">
    <source>
        <dbReference type="ARBA" id="ARBA00023125"/>
    </source>
</evidence>
<dbReference type="CDD" id="cd00130">
    <property type="entry name" value="PAS"/>
    <property type="match status" value="1"/>
</dbReference>
<accession>A0A1I4YY16</accession>
<dbReference type="InterPro" id="IPR036388">
    <property type="entry name" value="WH-like_DNA-bd_sf"/>
</dbReference>
<dbReference type="Gene3D" id="1.10.10.10">
    <property type="entry name" value="Winged helix-like DNA-binding domain superfamily/Winged helix DNA-binding domain"/>
    <property type="match status" value="1"/>
</dbReference>
<keyword evidence="1" id="KW-0805">Transcription regulation</keyword>
<dbReference type="PROSITE" id="PS50043">
    <property type="entry name" value="HTH_LUXR_2"/>
    <property type="match status" value="1"/>
</dbReference>
<protein>
    <submittedName>
        <fullName evidence="6">PAS fold-containing protein</fullName>
    </submittedName>
</protein>
<dbReference type="SUPFAM" id="SSF55785">
    <property type="entry name" value="PYP-like sensor domain (PAS domain)"/>
    <property type="match status" value="1"/>
</dbReference>
<dbReference type="AlphaFoldDB" id="A0A1I4YY16"/>
<dbReference type="PROSITE" id="PS50112">
    <property type="entry name" value="PAS"/>
    <property type="match status" value="1"/>
</dbReference>
<dbReference type="InterPro" id="IPR000792">
    <property type="entry name" value="Tscrpt_reg_LuxR_C"/>
</dbReference>
<gene>
    <name evidence="6" type="ORF">SAMN05421594_2760</name>
</gene>
<sequence length="264" mass="30992">MGKNINPMDEKEFNDYFYKRDGQLPANYFDFFEDSIEKAKKFSLGPFFWFIINGTNMKIEKTSENIDQFTPFSKEDWMGSNPEFFINLFHPQDRQYVMGALAFAVSAHMQLLREGKTDFIFNHYGRMITRDGNYRWILIQSPIQIINNYEIKASILCIYDLSHFSIQNMPLLSIMDFSDNEVQYFKHVDQQLLQIDTEKPNITNREKDILKLMAQGFTSPEIAEKLFISYSTVENPKSNLRKKTNTKTSAELIAYTMNHSLLVL</sequence>
<organism evidence="6 7">
    <name type="scientific">Chryseobacterium oleae</name>
    <dbReference type="NCBI Taxonomy" id="491207"/>
    <lineage>
        <taxon>Bacteria</taxon>
        <taxon>Pseudomonadati</taxon>
        <taxon>Bacteroidota</taxon>
        <taxon>Flavobacteriia</taxon>
        <taxon>Flavobacteriales</taxon>
        <taxon>Weeksellaceae</taxon>
        <taxon>Chryseobacterium group</taxon>
        <taxon>Chryseobacterium</taxon>
    </lineage>
</organism>
<evidence type="ECO:0000259" key="4">
    <source>
        <dbReference type="PROSITE" id="PS50043"/>
    </source>
</evidence>
<dbReference type="InterPro" id="IPR013655">
    <property type="entry name" value="PAS_fold_3"/>
</dbReference>
<feature type="domain" description="PAS" evidence="5">
    <location>
        <begin position="50"/>
        <end position="108"/>
    </location>
</feature>
<dbReference type="InterPro" id="IPR035965">
    <property type="entry name" value="PAS-like_dom_sf"/>
</dbReference>
<name>A0A1I4YY16_CHROL</name>
<dbReference type="Gene3D" id="3.30.450.20">
    <property type="entry name" value="PAS domain"/>
    <property type="match status" value="1"/>
</dbReference>
<dbReference type="PANTHER" id="PTHR44688:SF16">
    <property type="entry name" value="DNA-BINDING TRANSCRIPTIONAL ACTIVATOR DEVR_DOSR"/>
    <property type="match status" value="1"/>
</dbReference>
<proteinExistence type="predicted"/>